<gene>
    <name evidence="8" type="ORF">HZZ10_12760</name>
</gene>
<keyword evidence="4" id="KW-0804">Transcription</keyword>
<evidence type="ECO:0000256" key="3">
    <source>
        <dbReference type="ARBA" id="ARBA00023125"/>
    </source>
</evidence>
<reference evidence="8 9" key="1">
    <citation type="submission" date="2020-07" db="EMBL/GenBank/DDBJ databases">
        <title>MOT database genomes.</title>
        <authorList>
            <person name="Joseph S."/>
            <person name="Aduse-Opoku J."/>
            <person name="Hashim A."/>
            <person name="Wade W."/>
            <person name="Curtis M."/>
        </authorList>
    </citation>
    <scope>NUCLEOTIDE SEQUENCE [LARGE SCALE GENOMIC DNA]</scope>
    <source>
        <strain evidence="8 9">DSM 100099</strain>
    </source>
</reference>
<feature type="compositionally biased region" description="Low complexity" evidence="6">
    <location>
        <begin position="8"/>
        <end position="22"/>
    </location>
</feature>
<feature type="DNA-binding region" description="OmpR/PhoB-type" evidence="5">
    <location>
        <begin position="142"/>
        <end position="238"/>
    </location>
</feature>
<evidence type="ECO:0000256" key="4">
    <source>
        <dbReference type="ARBA" id="ARBA00023163"/>
    </source>
</evidence>
<keyword evidence="2" id="KW-0805">Transcription regulation</keyword>
<evidence type="ECO:0000259" key="7">
    <source>
        <dbReference type="PROSITE" id="PS51755"/>
    </source>
</evidence>
<keyword evidence="9" id="KW-1185">Reference proteome</keyword>
<name>A0A853EYM3_9MICO</name>
<dbReference type="Gene3D" id="1.10.10.10">
    <property type="entry name" value="Winged helix-like DNA-binding domain superfamily/Winged helix DNA-binding domain"/>
    <property type="match status" value="1"/>
</dbReference>
<comment type="caution">
    <text evidence="8">The sequence shown here is derived from an EMBL/GenBank/DDBJ whole genome shotgun (WGS) entry which is preliminary data.</text>
</comment>
<evidence type="ECO:0000256" key="6">
    <source>
        <dbReference type="SAM" id="MobiDB-lite"/>
    </source>
</evidence>
<evidence type="ECO:0000256" key="1">
    <source>
        <dbReference type="ARBA" id="ARBA00022553"/>
    </source>
</evidence>
<dbReference type="GO" id="GO:0000976">
    <property type="term" value="F:transcription cis-regulatory region binding"/>
    <property type="evidence" value="ECO:0007669"/>
    <property type="project" value="TreeGrafter"/>
</dbReference>
<evidence type="ECO:0000256" key="5">
    <source>
        <dbReference type="PROSITE-ProRule" id="PRU01091"/>
    </source>
</evidence>
<dbReference type="EMBL" id="JACBYE010000032">
    <property type="protein sequence ID" value="NYS94383.1"/>
    <property type="molecule type" value="Genomic_DNA"/>
</dbReference>
<organism evidence="8 9">
    <name type="scientific">Sanguibacter inulinus</name>
    <dbReference type="NCBI Taxonomy" id="60922"/>
    <lineage>
        <taxon>Bacteria</taxon>
        <taxon>Bacillati</taxon>
        <taxon>Actinomycetota</taxon>
        <taxon>Actinomycetes</taxon>
        <taxon>Micrococcales</taxon>
        <taxon>Sanguibacteraceae</taxon>
        <taxon>Sanguibacter</taxon>
    </lineage>
</organism>
<dbReference type="Proteomes" id="UP000561011">
    <property type="component" value="Unassembled WGS sequence"/>
</dbReference>
<accession>A0A853EYM3</accession>
<sequence>MTATADLAAPSVTRTPTSTSTAQDITRGDAGAPRPQQGFVLWVGVAPDGRDQRTAEIVELAEALGELARELLPTAETFTALSLGQTSGGRGGGRTGELGALRDRLAHLQLVERTPAVQDRAPASAAGSDAVQPAAAGYDAVQPAVTAPRLSIDLPSRRVSVHGVEQRLTYKEFELLAYLVTSAGRVVPRSELFASVWQSRATEPGSRTIDVHVRRLRDKLGLQVEILTVRGAGYRFEPSPDVSVVQVRQAG</sequence>
<dbReference type="PANTHER" id="PTHR48111">
    <property type="entry name" value="REGULATOR OF RPOS"/>
    <property type="match status" value="1"/>
</dbReference>
<evidence type="ECO:0000256" key="2">
    <source>
        <dbReference type="ARBA" id="ARBA00023015"/>
    </source>
</evidence>
<keyword evidence="3 5" id="KW-0238">DNA-binding</keyword>
<feature type="domain" description="OmpR/PhoB-type" evidence="7">
    <location>
        <begin position="142"/>
        <end position="238"/>
    </location>
</feature>
<dbReference type="InterPro" id="IPR036388">
    <property type="entry name" value="WH-like_DNA-bd_sf"/>
</dbReference>
<dbReference type="PANTHER" id="PTHR48111:SF4">
    <property type="entry name" value="DNA-BINDING DUAL TRANSCRIPTIONAL REGULATOR OMPR"/>
    <property type="match status" value="1"/>
</dbReference>
<proteinExistence type="predicted"/>
<dbReference type="CDD" id="cd00383">
    <property type="entry name" value="trans_reg_C"/>
    <property type="match status" value="1"/>
</dbReference>
<dbReference type="GO" id="GO:0000156">
    <property type="term" value="F:phosphorelay response regulator activity"/>
    <property type="evidence" value="ECO:0007669"/>
    <property type="project" value="TreeGrafter"/>
</dbReference>
<dbReference type="PROSITE" id="PS51755">
    <property type="entry name" value="OMPR_PHOB"/>
    <property type="match status" value="1"/>
</dbReference>
<dbReference type="RefSeq" id="WP_179913796.1">
    <property type="nucleotide sequence ID" value="NZ_JACBYE010000032.1"/>
</dbReference>
<protein>
    <submittedName>
        <fullName evidence="8">Winged helix-turn-helix transcriptional regulator</fullName>
    </submittedName>
</protein>
<feature type="region of interest" description="Disordered" evidence="6">
    <location>
        <begin position="1"/>
        <end position="33"/>
    </location>
</feature>
<dbReference type="InterPro" id="IPR039420">
    <property type="entry name" value="WalR-like"/>
</dbReference>
<keyword evidence="1" id="KW-0597">Phosphoprotein</keyword>
<dbReference type="AlphaFoldDB" id="A0A853EYM3"/>
<evidence type="ECO:0000313" key="8">
    <source>
        <dbReference type="EMBL" id="NYS94383.1"/>
    </source>
</evidence>
<dbReference type="SUPFAM" id="SSF46894">
    <property type="entry name" value="C-terminal effector domain of the bipartite response regulators"/>
    <property type="match status" value="1"/>
</dbReference>
<dbReference type="GO" id="GO:0005829">
    <property type="term" value="C:cytosol"/>
    <property type="evidence" value="ECO:0007669"/>
    <property type="project" value="TreeGrafter"/>
</dbReference>
<dbReference type="GO" id="GO:0006355">
    <property type="term" value="P:regulation of DNA-templated transcription"/>
    <property type="evidence" value="ECO:0007669"/>
    <property type="project" value="InterPro"/>
</dbReference>
<dbReference type="SMART" id="SM00862">
    <property type="entry name" value="Trans_reg_C"/>
    <property type="match status" value="1"/>
</dbReference>
<dbReference type="InterPro" id="IPR016032">
    <property type="entry name" value="Sig_transdc_resp-reg_C-effctor"/>
</dbReference>
<dbReference type="Pfam" id="PF00486">
    <property type="entry name" value="Trans_reg_C"/>
    <property type="match status" value="1"/>
</dbReference>
<evidence type="ECO:0000313" key="9">
    <source>
        <dbReference type="Proteomes" id="UP000561011"/>
    </source>
</evidence>
<dbReference type="InterPro" id="IPR001867">
    <property type="entry name" value="OmpR/PhoB-type_DNA-bd"/>
</dbReference>
<dbReference type="GO" id="GO:0032993">
    <property type="term" value="C:protein-DNA complex"/>
    <property type="evidence" value="ECO:0007669"/>
    <property type="project" value="TreeGrafter"/>
</dbReference>